<feature type="compositionally biased region" description="Polar residues" evidence="1">
    <location>
        <begin position="266"/>
        <end position="278"/>
    </location>
</feature>
<accession>A0A2T6ZUU0</accession>
<sequence>MRIAQFLDWVAYLGPWIVYLPEVPKVYWKKWVSESWVSVWAHFLISHVGRKRHEGTKGDDKEDFEATTYNPEPAMAAPIRPIANSSIHCTGSTLTDYVNPYSSSPPSLDLLLPESYPLPTAIVPDTSTTQQLYDEDPFKTPMPPRAGDPGFLDAYPSPEGGSKWQRGKKSLAEKEMGAWKFARKIESKAPEVSVKEFKPSPGSEPGFLDAYPCPQPVPTKWLEDVVEGNVKQDGNGGSDNSKEENSITTHLVEDTIEYGSLITPVQDPTTPTNQSRPTPTGRAPWKAMQTRTRMGGAQTPPAAARRTVRKLLSSARTIEPPKRQKEQFPIPVQSPISG</sequence>
<dbReference type="OrthoDB" id="10464656at2759"/>
<comment type="caution">
    <text evidence="2">The sequence shown here is derived from an EMBL/GenBank/DDBJ whole genome shotgun (WGS) entry which is preliminary data.</text>
</comment>
<feature type="region of interest" description="Disordered" evidence="1">
    <location>
        <begin position="262"/>
        <end position="338"/>
    </location>
</feature>
<proteinExistence type="predicted"/>
<dbReference type="AlphaFoldDB" id="A0A2T6ZUU0"/>
<gene>
    <name evidence="2" type="ORF">B9Z19DRAFT_1064378</name>
</gene>
<keyword evidence="3" id="KW-1185">Reference proteome</keyword>
<dbReference type="Proteomes" id="UP000244722">
    <property type="component" value="Unassembled WGS sequence"/>
</dbReference>
<evidence type="ECO:0000313" key="3">
    <source>
        <dbReference type="Proteomes" id="UP000244722"/>
    </source>
</evidence>
<evidence type="ECO:0000313" key="2">
    <source>
        <dbReference type="EMBL" id="PUU79260.1"/>
    </source>
</evidence>
<dbReference type="EMBL" id="NESQ01000096">
    <property type="protein sequence ID" value="PUU79260.1"/>
    <property type="molecule type" value="Genomic_DNA"/>
</dbReference>
<evidence type="ECO:0000256" key="1">
    <source>
        <dbReference type="SAM" id="MobiDB-lite"/>
    </source>
</evidence>
<name>A0A2T6ZUU0_TUBBO</name>
<protein>
    <submittedName>
        <fullName evidence="2">Uncharacterized protein</fullName>
    </submittedName>
</protein>
<reference evidence="2 3" key="1">
    <citation type="submission" date="2017-04" db="EMBL/GenBank/DDBJ databases">
        <title>Draft genome sequence of Tuber borchii Vittad., a whitish edible truffle.</title>
        <authorList>
            <consortium name="DOE Joint Genome Institute"/>
            <person name="Murat C."/>
            <person name="Kuo A."/>
            <person name="Barry K.W."/>
            <person name="Clum A."/>
            <person name="Dockter R.B."/>
            <person name="Fauchery L."/>
            <person name="Iotti M."/>
            <person name="Kohler A."/>
            <person name="Labutti K."/>
            <person name="Lindquist E.A."/>
            <person name="Lipzen A."/>
            <person name="Ohm R.A."/>
            <person name="Wang M."/>
            <person name="Grigoriev I.V."/>
            <person name="Zambonelli A."/>
            <person name="Martin F.M."/>
        </authorList>
    </citation>
    <scope>NUCLEOTIDE SEQUENCE [LARGE SCALE GENOMIC DNA]</scope>
    <source>
        <strain evidence="2 3">Tbo3840</strain>
    </source>
</reference>
<organism evidence="2 3">
    <name type="scientific">Tuber borchii</name>
    <name type="common">White truffle</name>
    <dbReference type="NCBI Taxonomy" id="42251"/>
    <lineage>
        <taxon>Eukaryota</taxon>
        <taxon>Fungi</taxon>
        <taxon>Dikarya</taxon>
        <taxon>Ascomycota</taxon>
        <taxon>Pezizomycotina</taxon>
        <taxon>Pezizomycetes</taxon>
        <taxon>Pezizales</taxon>
        <taxon>Tuberaceae</taxon>
        <taxon>Tuber</taxon>
    </lineage>
</organism>